<keyword evidence="2" id="KW-0732">Signal</keyword>
<protein>
    <recommendedName>
        <fullName evidence="5">SSCRP protein</fullName>
    </recommendedName>
</protein>
<keyword evidence="1" id="KW-1133">Transmembrane helix</keyword>
<feature type="chain" id="PRO_5012865828" description="SSCRP protein" evidence="2">
    <location>
        <begin position="22"/>
        <end position="107"/>
    </location>
</feature>
<feature type="transmembrane region" description="Helical" evidence="1">
    <location>
        <begin position="89"/>
        <end position="106"/>
    </location>
</feature>
<gene>
    <name evidence="3" type="ORF">A0O28_0055380</name>
</gene>
<sequence length="107" mass="11665">MAFKLFKHLALLFVLLGLALAEYGAVSSEVMATAIHGQRGDSWTYHDNSSSTFNASAHSPPSSTKTSSFNMDRQRLKIELTNIILQEPGFVLLSVSFVLISGGMVFL</sequence>
<evidence type="ECO:0000256" key="2">
    <source>
        <dbReference type="SAM" id="SignalP"/>
    </source>
</evidence>
<evidence type="ECO:0008006" key="5">
    <source>
        <dbReference type="Google" id="ProtNLM"/>
    </source>
</evidence>
<dbReference type="EMBL" id="LVVK01000023">
    <property type="protein sequence ID" value="OPB36459.1"/>
    <property type="molecule type" value="Genomic_DNA"/>
</dbReference>
<comment type="caution">
    <text evidence="3">The sequence shown here is derived from an EMBL/GenBank/DDBJ whole genome shotgun (WGS) entry which is preliminary data.</text>
</comment>
<reference evidence="3 4" key="1">
    <citation type="submission" date="2016-04" db="EMBL/GenBank/DDBJ databases">
        <title>Multiple horizontal gene transfer events from other fungi enriched the ability of the initially mycotrophic fungus Trichoderma (Ascomycota) to feed on dead plant biomass.</title>
        <authorList>
            <person name="Atanasova L."/>
            <person name="Chenthamara K."/>
            <person name="Zhang J."/>
            <person name="Grujic M."/>
            <person name="Henrissat B."/>
            <person name="Kuo A."/>
            <person name="Aertz A."/>
            <person name="Salamov A."/>
            <person name="Lipzen A."/>
            <person name="Labutti K."/>
            <person name="Barry K."/>
            <person name="Miao Y."/>
            <person name="Rahimi M.J."/>
            <person name="Shen Q."/>
            <person name="Grigoriev I.V."/>
            <person name="Kubicek C.P."/>
            <person name="Druzhinina I.S."/>
        </authorList>
    </citation>
    <scope>NUCLEOTIDE SEQUENCE [LARGE SCALE GENOMIC DNA]</scope>
    <source>
        <strain evidence="3 4">NJAU 4742</strain>
    </source>
</reference>
<dbReference type="AlphaFoldDB" id="A0A1T3C608"/>
<proteinExistence type="predicted"/>
<evidence type="ECO:0000313" key="3">
    <source>
        <dbReference type="EMBL" id="OPB36459.1"/>
    </source>
</evidence>
<keyword evidence="1" id="KW-0472">Membrane</keyword>
<feature type="signal peptide" evidence="2">
    <location>
        <begin position="1"/>
        <end position="21"/>
    </location>
</feature>
<evidence type="ECO:0000313" key="4">
    <source>
        <dbReference type="Proteomes" id="UP000191004"/>
    </source>
</evidence>
<dbReference type="OrthoDB" id="4899851at2759"/>
<accession>A0A1T3C608</accession>
<evidence type="ECO:0000256" key="1">
    <source>
        <dbReference type="SAM" id="Phobius"/>
    </source>
</evidence>
<dbReference type="Proteomes" id="UP000191004">
    <property type="component" value="Unassembled WGS sequence"/>
</dbReference>
<keyword evidence="4" id="KW-1185">Reference proteome</keyword>
<keyword evidence="1" id="KW-0812">Transmembrane</keyword>
<organism evidence="3 4">
    <name type="scientific">Trichoderma guizhouense</name>
    <dbReference type="NCBI Taxonomy" id="1491466"/>
    <lineage>
        <taxon>Eukaryota</taxon>
        <taxon>Fungi</taxon>
        <taxon>Dikarya</taxon>
        <taxon>Ascomycota</taxon>
        <taxon>Pezizomycotina</taxon>
        <taxon>Sordariomycetes</taxon>
        <taxon>Hypocreomycetidae</taxon>
        <taxon>Hypocreales</taxon>
        <taxon>Hypocreaceae</taxon>
        <taxon>Trichoderma</taxon>
    </lineage>
</organism>
<name>A0A1T3C608_9HYPO</name>